<protein>
    <submittedName>
        <fullName evidence="1">Uncharacterized protein</fullName>
    </submittedName>
</protein>
<gene>
    <name evidence="1" type="ORF">Klosneuvirus_2_59</name>
</gene>
<name>A0A1V0SIS4_9VIRU</name>
<sequence>MPKITRTRCNQLIHSNKKWRKCRNTVRCEGKCYKHFQPSVIENGQCCFCQGECNPCSQACGRCARDLTMQMLGWK</sequence>
<dbReference type="EMBL" id="KY684109">
    <property type="protein sequence ID" value="ARF11623.1"/>
    <property type="molecule type" value="Genomic_DNA"/>
</dbReference>
<proteinExistence type="predicted"/>
<organism evidence="1">
    <name type="scientific">Klosneuvirus KNV1</name>
    <dbReference type="NCBI Taxonomy" id="1977640"/>
    <lineage>
        <taxon>Viruses</taxon>
        <taxon>Varidnaviria</taxon>
        <taxon>Bamfordvirae</taxon>
        <taxon>Nucleocytoviricota</taxon>
        <taxon>Megaviricetes</taxon>
        <taxon>Imitervirales</taxon>
        <taxon>Mimiviridae</taxon>
        <taxon>Klosneuvirinae</taxon>
        <taxon>Klosneuvirus</taxon>
    </lineage>
</organism>
<reference evidence="1" key="1">
    <citation type="journal article" date="2017" name="Science">
        <title>Giant viruses with an expanded complement of translation system components.</title>
        <authorList>
            <person name="Schulz F."/>
            <person name="Yutin N."/>
            <person name="Ivanova N.N."/>
            <person name="Ortega D.R."/>
            <person name="Lee T.K."/>
            <person name="Vierheilig J."/>
            <person name="Daims H."/>
            <person name="Horn M."/>
            <person name="Wagner M."/>
            <person name="Jensen G.J."/>
            <person name="Kyrpides N.C."/>
            <person name="Koonin E.V."/>
            <person name="Woyke T."/>
        </authorList>
    </citation>
    <scope>NUCLEOTIDE SEQUENCE</scope>
    <source>
        <strain evidence="1">KNV1</strain>
    </source>
</reference>
<accession>A0A1V0SIS4</accession>
<evidence type="ECO:0000313" key="1">
    <source>
        <dbReference type="EMBL" id="ARF11623.1"/>
    </source>
</evidence>